<evidence type="ECO:0000313" key="3">
    <source>
        <dbReference type="Proteomes" id="UP001550348"/>
    </source>
</evidence>
<reference evidence="2 3" key="1">
    <citation type="submission" date="2024-06" db="EMBL/GenBank/DDBJ databases">
        <title>The Natural Products Discovery Center: Release of the First 8490 Sequenced Strains for Exploring Actinobacteria Biosynthetic Diversity.</title>
        <authorList>
            <person name="Kalkreuter E."/>
            <person name="Kautsar S.A."/>
            <person name="Yang D."/>
            <person name="Bader C.D."/>
            <person name="Teijaro C.N."/>
            <person name="Fluegel L."/>
            <person name="Davis C.M."/>
            <person name="Simpson J.R."/>
            <person name="Lauterbach L."/>
            <person name="Steele A.D."/>
            <person name="Gui C."/>
            <person name="Meng S."/>
            <person name="Li G."/>
            <person name="Viehrig K."/>
            <person name="Ye F."/>
            <person name="Su P."/>
            <person name="Kiefer A.F."/>
            <person name="Nichols A."/>
            <person name="Cepeda A.J."/>
            <person name="Yan W."/>
            <person name="Fan B."/>
            <person name="Jiang Y."/>
            <person name="Adhikari A."/>
            <person name="Zheng C.-J."/>
            <person name="Schuster L."/>
            <person name="Cowan T.M."/>
            <person name="Smanski M.J."/>
            <person name="Chevrette M.G."/>
            <person name="De Carvalho L.P.S."/>
            <person name="Shen B."/>
        </authorList>
    </citation>
    <scope>NUCLEOTIDE SEQUENCE [LARGE SCALE GENOMIC DNA]</scope>
    <source>
        <strain evidence="2 3">NPDC006286</strain>
    </source>
</reference>
<name>A0ABV2VGJ9_9ACTN</name>
<keyword evidence="1" id="KW-0175">Coiled coil</keyword>
<dbReference type="Proteomes" id="UP001550348">
    <property type="component" value="Unassembled WGS sequence"/>
</dbReference>
<evidence type="ECO:0000256" key="1">
    <source>
        <dbReference type="SAM" id="Coils"/>
    </source>
</evidence>
<comment type="caution">
    <text evidence="2">The sequence shown here is derived from an EMBL/GenBank/DDBJ whole genome shotgun (WGS) entry which is preliminary data.</text>
</comment>
<gene>
    <name evidence="2" type="ORF">ABZ071_06290</name>
</gene>
<evidence type="ECO:0000313" key="2">
    <source>
        <dbReference type="EMBL" id="MEU0151529.1"/>
    </source>
</evidence>
<keyword evidence="3" id="KW-1185">Reference proteome</keyword>
<protein>
    <submittedName>
        <fullName evidence="2">Uncharacterized protein</fullName>
    </submittedName>
</protein>
<dbReference type="RefSeq" id="WP_355663585.1">
    <property type="nucleotide sequence ID" value="NZ_JBEXRX010000010.1"/>
</dbReference>
<organism evidence="2 3">
    <name type="scientific">Micromonospora fulviviridis</name>
    <dbReference type="NCBI Taxonomy" id="47860"/>
    <lineage>
        <taxon>Bacteria</taxon>
        <taxon>Bacillati</taxon>
        <taxon>Actinomycetota</taxon>
        <taxon>Actinomycetes</taxon>
        <taxon>Micromonosporales</taxon>
        <taxon>Micromonosporaceae</taxon>
        <taxon>Micromonospora</taxon>
    </lineage>
</organism>
<dbReference type="EMBL" id="JBEXRX010000010">
    <property type="protein sequence ID" value="MEU0151529.1"/>
    <property type="molecule type" value="Genomic_DNA"/>
</dbReference>
<proteinExistence type="predicted"/>
<accession>A0ABV2VGJ9</accession>
<feature type="coiled-coil region" evidence="1">
    <location>
        <begin position="31"/>
        <end position="58"/>
    </location>
</feature>
<sequence>MQEDREMQERVNELAGQFGVEAEAADQWGLIAQLARAVVEAERELARHAAELTGATEDAVVTAKAGDLRTSVRGDLLAAVSDKAAAVDAALVKVAERRQALALVAESVKAARPEPAPELAERDEVTWTLGGRTERGKVDQVIDGRVWVKDAENEVTWVLLAAEVTKVEPAKADDHYQCRGFANEETYWHCYTHGLFNQSF</sequence>